<dbReference type="Proteomes" id="UP001470809">
    <property type="component" value="Chromosome"/>
</dbReference>
<reference evidence="3" key="1">
    <citation type="submission" date="2024-04" db="EMBL/GenBank/DDBJ databases">
        <title>Phylogenomic analyses of a clade within the roseobacter group suggest taxonomic reassignments of species of the genera Aestuariivita, Citreicella, Loktanella, Nautella, Pelagibaca, Ruegeria, Thalassobius, Thiobacimonas and Tropicibacter, and the proposal o.</title>
        <authorList>
            <person name="Jeon C.O."/>
        </authorList>
    </citation>
    <scope>NUCLEOTIDE SEQUENCE [LARGE SCALE GENOMIC DNA]</scope>
    <source>
        <strain evidence="3">SS1-5</strain>
    </source>
</reference>
<proteinExistence type="predicted"/>
<name>A0AAN0MDT6_9RHOB</name>
<dbReference type="RefSeq" id="WP_342076982.1">
    <property type="nucleotide sequence ID" value="NZ_CP151767.2"/>
</dbReference>
<dbReference type="EMBL" id="CP151767">
    <property type="protein sequence ID" value="WZU67672.1"/>
    <property type="molecule type" value="Genomic_DNA"/>
</dbReference>
<dbReference type="AlphaFoldDB" id="A0AAN0MDT6"/>
<evidence type="ECO:0000313" key="3">
    <source>
        <dbReference type="Proteomes" id="UP001470809"/>
    </source>
</evidence>
<protein>
    <submittedName>
        <fullName evidence="2">Uncharacterized protein</fullName>
    </submittedName>
</protein>
<reference evidence="2 3" key="2">
    <citation type="submission" date="2024-08" db="EMBL/GenBank/DDBJ databases">
        <title>Phylogenomic analyses of a clade within the roseobacter group suggest taxonomic reassignments of species of the genera Aestuariivita, Citreicella, Loktanella, Nautella, Pelagibaca, Ruegeria, Thalassobius, Thiobacimonas and Tropicibacter, and the proposal o.</title>
        <authorList>
            <person name="Jeon C.O."/>
        </authorList>
    </citation>
    <scope>NUCLEOTIDE SEQUENCE [LARGE SCALE GENOMIC DNA]</scope>
    <source>
        <strain evidence="2 3">SS1-5</strain>
    </source>
</reference>
<accession>A0AAN0MDT6</accession>
<keyword evidence="1" id="KW-0812">Transmembrane</keyword>
<evidence type="ECO:0000256" key="1">
    <source>
        <dbReference type="SAM" id="Phobius"/>
    </source>
</evidence>
<keyword evidence="3" id="KW-1185">Reference proteome</keyword>
<sequence length="60" mass="6425">MSAPDTNLDKQAHQHRGPMRGMKAVLAFATILFVGLIVWTTYKADNPAATTPAELIGGTE</sequence>
<keyword evidence="1" id="KW-1133">Transmembrane helix</keyword>
<organism evidence="2 3">
    <name type="scientific">Yoonia rhodophyticola</name>
    <dbReference type="NCBI Taxonomy" id="3137370"/>
    <lineage>
        <taxon>Bacteria</taxon>
        <taxon>Pseudomonadati</taxon>
        <taxon>Pseudomonadota</taxon>
        <taxon>Alphaproteobacteria</taxon>
        <taxon>Rhodobacterales</taxon>
        <taxon>Paracoccaceae</taxon>
        <taxon>Yoonia</taxon>
    </lineage>
</organism>
<gene>
    <name evidence="2" type="ORF">AABB31_22640</name>
</gene>
<feature type="transmembrane region" description="Helical" evidence="1">
    <location>
        <begin position="21"/>
        <end position="42"/>
    </location>
</feature>
<evidence type="ECO:0000313" key="2">
    <source>
        <dbReference type="EMBL" id="WZU67672.1"/>
    </source>
</evidence>
<keyword evidence="1" id="KW-0472">Membrane</keyword>
<dbReference type="KEGG" id="yrh:AABB31_22640"/>